<organism evidence="1 2">
    <name type="scientific">Brucella grignonensis</name>
    <dbReference type="NCBI Taxonomy" id="94627"/>
    <lineage>
        <taxon>Bacteria</taxon>
        <taxon>Pseudomonadati</taxon>
        <taxon>Pseudomonadota</taxon>
        <taxon>Alphaproteobacteria</taxon>
        <taxon>Hyphomicrobiales</taxon>
        <taxon>Brucellaceae</taxon>
        <taxon>Brucella/Ochrobactrum group</taxon>
        <taxon>Brucella</taxon>
    </lineage>
</organism>
<sequence>MICFGNKLPFHAFFLYPADMLNWRKKGGKHEQYYFLDGACYSAYSGGDSFRLSSPYASR</sequence>
<keyword evidence="2" id="KW-1185">Reference proteome</keyword>
<protein>
    <submittedName>
        <fullName evidence="1">Uncharacterized protein</fullName>
    </submittedName>
</protein>
<name>A0A256FQU3_9HYPH</name>
<reference evidence="1 2" key="1">
    <citation type="submission" date="2017-07" db="EMBL/GenBank/DDBJ databases">
        <title>Phylogenetic study on the rhizospheric bacterium Ochrobactrum sp. A44.</title>
        <authorList>
            <person name="Krzyzanowska D.M."/>
            <person name="Ossowicki A."/>
            <person name="Rajewska M."/>
            <person name="Maciag T."/>
            <person name="Kaczynski Z."/>
            <person name="Czerwicka M."/>
            <person name="Jafra S."/>
        </authorList>
    </citation>
    <scope>NUCLEOTIDE SEQUENCE [LARGE SCALE GENOMIC DNA]</scope>
    <source>
        <strain evidence="1 2">OgA9a</strain>
    </source>
</reference>
<gene>
    <name evidence="1" type="ORF">CEV33_4202</name>
</gene>
<comment type="caution">
    <text evidence="1">The sequence shown here is derived from an EMBL/GenBank/DDBJ whole genome shotgun (WGS) entry which is preliminary data.</text>
</comment>
<accession>A0A256FQU3</accession>
<proteinExistence type="predicted"/>
<dbReference type="Proteomes" id="UP000216478">
    <property type="component" value="Unassembled WGS sequence"/>
</dbReference>
<evidence type="ECO:0000313" key="2">
    <source>
        <dbReference type="Proteomes" id="UP000216478"/>
    </source>
</evidence>
<dbReference type="AlphaFoldDB" id="A0A256FQU3"/>
<dbReference type="EMBL" id="NNRL01000148">
    <property type="protein sequence ID" value="OYR17076.1"/>
    <property type="molecule type" value="Genomic_DNA"/>
</dbReference>
<evidence type="ECO:0000313" key="1">
    <source>
        <dbReference type="EMBL" id="OYR17076.1"/>
    </source>
</evidence>